<keyword evidence="1" id="KW-0812">Transmembrane</keyword>
<keyword evidence="1" id="KW-1133">Transmembrane helix</keyword>
<protein>
    <recommendedName>
        <fullName evidence="4">Amino acid transport protein</fullName>
    </recommendedName>
</protein>
<gene>
    <name evidence="2" type="ORF">SAMN05216296_1113</name>
</gene>
<keyword evidence="1" id="KW-0472">Membrane</keyword>
<dbReference type="RefSeq" id="WP_090193473.1">
    <property type="nucleotide sequence ID" value="NZ_LT629785.1"/>
</dbReference>
<sequence>METSSLLWSLLFGSAGLGYFIYGRKQDALIPTVSGVALMVYPYFVNSTGLLVVIGALLLAAPFFIRR</sequence>
<feature type="transmembrane region" description="Helical" evidence="1">
    <location>
        <begin position="6"/>
        <end position="22"/>
    </location>
</feature>
<dbReference type="AlphaFoldDB" id="A0A1H2EVM7"/>
<keyword evidence="3" id="KW-1185">Reference proteome</keyword>
<proteinExistence type="predicted"/>
<evidence type="ECO:0000313" key="2">
    <source>
        <dbReference type="EMBL" id="SDT99144.1"/>
    </source>
</evidence>
<dbReference type="EMBL" id="LT629785">
    <property type="protein sequence ID" value="SDT99144.1"/>
    <property type="molecule type" value="Genomic_DNA"/>
</dbReference>
<dbReference type="OrthoDB" id="9804360at2"/>
<evidence type="ECO:0000256" key="1">
    <source>
        <dbReference type="SAM" id="Phobius"/>
    </source>
</evidence>
<organism evidence="2 3">
    <name type="scientific">Pseudomonas pohangensis</name>
    <dbReference type="NCBI Taxonomy" id="364197"/>
    <lineage>
        <taxon>Bacteria</taxon>
        <taxon>Pseudomonadati</taxon>
        <taxon>Pseudomonadota</taxon>
        <taxon>Gammaproteobacteria</taxon>
        <taxon>Pseudomonadales</taxon>
        <taxon>Pseudomonadaceae</taxon>
        <taxon>Pseudomonas</taxon>
    </lineage>
</organism>
<reference evidence="3" key="1">
    <citation type="submission" date="2016-10" db="EMBL/GenBank/DDBJ databases">
        <authorList>
            <person name="Varghese N."/>
            <person name="Submissions S."/>
        </authorList>
    </citation>
    <scope>NUCLEOTIDE SEQUENCE [LARGE SCALE GENOMIC DNA]</scope>
    <source>
        <strain evidence="3">DSM 17875</strain>
    </source>
</reference>
<dbReference type="STRING" id="364197.SAMN05216296_1113"/>
<accession>A0A1H2EVM7</accession>
<evidence type="ECO:0008006" key="4">
    <source>
        <dbReference type="Google" id="ProtNLM"/>
    </source>
</evidence>
<feature type="transmembrane region" description="Helical" evidence="1">
    <location>
        <begin position="43"/>
        <end position="65"/>
    </location>
</feature>
<name>A0A1H2EVM7_9PSED</name>
<evidence type="ECO:0000313" key="3">
    <source>
        <dbReference type="Proteomes" id="UP000243232"/>
    </source>
</evidence>
<dbReference type="Proteomes" id="UP000243232">
    <property type="component" value="Chromosome I"/>
</dbReference>